<evidence type="ECO:0000256" key="4">
    <source>
        <dbReference type="ARBA" id="ARBA00023180"/>
    </source>
</evidence>
<evidence type="ECO:0000313" key="10">
    <source>
        <dbReference type="Proteomes" id="UP000596742"/>
    </source>
</evidence>
<keyword evidence="2 7" id="KW-0472">Membrane</keyword>
<evidence type="ECO:0000259" key="8">
    <source>
        <dbReference type="PROSITE" id="PS50835"/>
    </source>
</evidence>
<protein>
    <recommendedName>
        <fullName evidence="8">Ig-like domain-containing protein</fullName>
    </recommendedName>
</protein>
<feature type="non-terminal residue" evidence="9">
    <location>
        <position position="454"/>
    </location>
</feature>
<keyword evidence="7" id="KW-1133">Transmembrane helix</keyword>
<keyword evidence="3" id="KW-1015">Disulfide bond</keyword>
<keyword evidence="10" id="KW-1185">Reference proteome</keyword>
<dbReference type="PANTHER" id="PTHR11640">
    <property type="entry name" value="NEPHRIN"/>
    <property type="match status" value="1"/>
</dbReference>
<reference evidence="9" key="1">
    <citation type="submission" date="2018-11" db="EMBL/GenBank/DDBJ databases">
        <authorList>
            <person name="Alioto T."/>
            <person name="Alioto T."/>
        </authorList>
    </citation>
    <scope>NUCLEOTIDE SEQUENCE</scope>
</reference>
<dbReference type="SUPFAM" id="SSF48726">
    <property type="entry name" value="Immunoglobulin"/>
    <property type="match status" value="2"/>
</dbReference>
<proteinExistence type="predicted"/>
<dbReference type="OrthoDB" id="6143670at2759"/>
<dbReference type="GO" id="GO:0098609">
    <property type="term" value="P:cell-cell adhesion"/>
    <property type="evidence" value="ECO:0007669"/>
    <property type="project" value="TreeGrafter"/>
</dbReference>
<dbReference type="PANTHER" id="PTHR11640:SF167">
    <property type="entry name" value="SIGNAL-REGULATORY PROTEIN BETA-1-LIKE"/>
    <property type="match status" value="1"/>
</dbReference>
<evidence type="ECO:0000256" key="7">
    <source>
        <dbReference type="SAM" id="Phobius"/>
    </source>
</evidence>
<evidence type="ECO:0000256" key="1">
    <source>
        <dbReference type="ARBA" id="ARBA00004479"/>
    </source>
</evidence>
<dbReference type="Proteomes" id="UP000596742">
    <property type="component" value="Unassembled WGS sequence"/>
</dbReference>
<sequence length="454" mass="51371">DSVTLFCNATPNSWPTWDGPGVNKDRFITYSDRYVINHNLPNAENLIIIGNISTGKYDLQIFNTSLNEEGLYRCSAFTKEAQPLHALQRFVELKIKVPARNITINDANTGILHGTENHPLVLNCSIIGGNSNETIMWFNDSLLLGRGGPGTFELDFIPQKYDHGRIYTCIVNSSALMISLKKNVQLDITYKPVFESQNEHVQNGIPGMEIDIRVSVYSYPMINKVKVKTREFSSIEHDYIDIENATDIDGKHSKSFPVNAFIITLHGFVIEENDFTSYTFWIANSVGDANYTVRLVDAEKQSSRSLNIYWQIPSSFFGGLLIGIACFVIWVIYHNKSRKNGIQIHQEVHYDEKELADNNPSSPTHRYYRPVDAEIVIAQPAESENNGSENSDEAYSSHEISSRSVSVPIELNDYENSYQPLELDNSEKHLYDETQLLCSTNIVSTENTYVNTVL</sequence>
<comment type="subcellular location">
    <subcellularLocation>
        <location evidence="1">Membrane</location>
        <topology evidence="1">Single-pass type I membrane protein</topology>
    </subcellularLocation>
</comment>
<dbReference type="InterPro" id="IPR036179">
    <property type="entry name" value="Ig-like_dom_sf"/>
</dbReference>
<dbReference type="GO" id="GO:0005886">
    <property type="term" value="C:plasma membrane"/>
    <property type="evidence" value="ECO:0007669"/>
    <property type="project" value="TreeGrafter"/>
</dbReference>
<dbReference type="AlphaFoldDB" id="A0A8B6E6V7"/>
<dbReference type="SMART" id="SM00409">
    <property type="entry name" value="IG"/>
    <property type="match status" value="2"/>
</dbReference>
<keyword evidence="7" id="KW-0812">Transmembrane</keyword>
<evidence type="ECO:0000256" key="2">
    <source>
        <dbReference type="ARBA" id="ARBA00023136"/>
    </source>
</evidence>
<evidence type="ECO:0000256" key="5">
    <source>
        <dbReference type="ARBA" id="ARBA00023319"/>
    </source>
</evidence>
<gene>
    <name evidence="9" type="ORF">MGAL_10B043073</name>
</gene>
<dbReference type="InterPro" id="IPR003599">
    <property type="entry name" value="Ig_sub"/>
</dbReference>
<feature type="transmembrane region" description="Helical" evidence="7">
    <location>
        <begin position="308"/>
        <end position="333"/>
    </location>
</feature>
<keyword evidence="4" id="KW-0325">Glycoprotein</keyword>
<dbReference type="EMBL" id="UYJE01004557">
    <property type="protein sequence ID" value="VDI29084.1"/>
    <property type="molecule type" value="Genomic_DNA"/>
</dbReference>
<dbReference type="PROSITE" id="PS50835">
    <property type="entry name" value="IG_LIKE"/>
    <property type="match status" value="1"/>
</dbReference>
<evidence type="ECO:0000256" key="6">
    <source>
        <dbReference type="SAM" id="MobiDB-lite"/>
    </source>
</evidence>
<feature type="domain" description="Ig-like" evidence="8">
    <location>
        <begin position="98"/>
        <end position="185"/>
    </location>
</feature>
<feature type="region of interest" description="Disordered" evidence="6">
    <location>
        <begin position="380"/>
        <end position="401"/>
    </location>
</feature>
<accession>A0A8B6E6V7</accession>
<keyword evidence="5" id="KW-0393">Immunoglobulin domain</keyword>
<comment type="caution">
    <text evidence="9">The sequence shown here is derived from an EMBL/GenBank/DDBJ whole genome shotgun (WGS) entry which is preliminary data.</text>
</comment>
<dbReference type="GO" id="GO:0050839">
    <property type="term" value="F:cell adhesion molecule binding"/>
    <property type="evidence" value="ECO:0007669"/>
    <property type="project" value="TreeGrafter"/>
</dbReference>
<dbReference type="InterPro" id="IPR051275">
    <property type="entry name" value="Cell_adhesion_signaling"/>
</dbReference>
<dbReference type="Gene3D" id="2.60.40.10">
    <property type="entry name" value="Immunoglobulins"/>
    <property type="match status" value="2"/>
</dbReference>
<dbReference type="GO" id="GO:0005911">
    <property type="term" value="C:cell-cell junction"/>
    <property type="evidence" value="ECO:0007669"/>
    <property type="project" value="TreeGrafter"/>
</dbReference>
<name>A0A8B6E6V7_MYTGA</name>
<evidence type="ECO:0000313" key="9">
    <source>
        <dbReference type="EMBL" id="VDI29084.1"/>
    </source>
</evidence>
<dbReference type="InterPro" id="IPR007110">
    <property type="entry name" value="Ig-like_dom"/>
</dbReference>
<dbReference type="InterPro" id="IPR013783">
    <property type="entry name" value="Ig-like_fold"/>
</dbReference>
<evidence type="ECO:0000256" key="3">
    <source>
        <dbReference type="ARBA" id="ARBA00023157"/>
    </source>
</evidence>
<organism evidence="9 10">
    <name type="scientific">Mytilus galloprovincialis</name>
    <name type="common">Mediterranean mussel</name>
    <dbReference type="NCBI Taxonomy" id="29158"/>
    <lineage>
        <taxon>Eukaryota</taxon>
        <taxon>Metazoa</taxon>
        <taxon>Spiralia</taxon>
        <taxon>Lophotrochozoa</taxon>
        <taxon>Mollusca</taxon>
        <taxon>Bivalvia</taxon>
        <taxon>Autobranchia</taxon>
        <taxon>Pteriomorphia</taxon>
        <taxon>Mytilida</taxon>
        <taxon>Mytiloidea</taxon>
        <taxon>Mytilidae</taxon>
        <taxon>Mytilinae</taxon>
        <taxon>Mytilus</taxon>
    </lineage>
</organism>